<evidence type="ECO:0000313" key="1">
    <source>
        <dbReference type="EMBL" id="PJC00933.1"/>
    </source>
</evidence>
<dbReference type="AlphaFoldDB" id="A0A2M8DPZ8"/>
<reference evidence="2" key="1">
    <citation type="submission" date="2017-09" db="EMBL/GenBank/DDBJ databases">
        <title>Depth-based differentiation of microbial function through sediment-hosted aquifers and enrichment of novel symbionts in the deep terrestrial subsurface.</title>
        <authorList>
            <person name="Probst A.J."/>
            <person name="Ladd B."/>
            <person name="Jarett J.K."/>
            <person name="Geller-Mcgrath D.E."/>
            <person name="Sieber C.M.K."/>
            <person name="Emerson J.B."/>
            <person name="Anantharaman K."/>
            <person name="Thomas B.C."/>
            <person name="Malmstrom R."/>
            <person name="Stieglmeier M."/>
            <person name="Klingl A."/>
            <person name="Woyke T."/>
            <person name="Ryan C.M."/>
            <person name="Banfield J.F."/>
        </authorList>
    </citation>
    <scope>NUCLEOTIDE SEQUENCE [LARGE SCALE GENOMIC DNA]</scope>
</reference>
<comment type="caution">
    <text evidence="1">The sequence shown here is derived from an EMBL/GenBank/DDBJ whole genome shotgun (WGS) entry which is preliminary data.</text>
</comment>
<feature type="non-terminal residue" evidence="1">
    <location>
        <position position="362"/>
    </location>
</feature>
<evidence type="ECO:0000313" key="2">
    <source>
        <dbReference type="Proteomes" id="UP000230136"/>
    </source>
</evidence>
<accession>A0A2M8DPZ8</accession>
<proteinExistence type="predicted"/>
<sequence>MTQGSKKIILSILVICFAGSIVFGSLVVPQKAYAISDAWAIIAGSVKNTAQWTRNWIKNMKDAFKTEIQTKLISSAVEIFAQNMAIKTAESIVSGNRGQGSLLEGRVFQDILKDAAGAAAGDYIGNLSESWVGLGINLCEPSLDIKVVITMSLLKSVQPPKPKCDLADIVKNWDRFIEDYDLDNLKGKNLSQAMSGVLSGLNVSFKPGRSDFSAAVTLNNELQGKISKKEEIAKAEAAKSSYVPKVNETNTQVETPPEISEDAKEMSDETVTNAKQTKDEVAANSKSSILGRALSTFTNTLTAKLINKWLAKGFSNLTKSKNRQIAIDSSGTSGVYDSSVFRQGSISSQARSDYYSDLAVVT</sequence>
<protein>
    <submittedName>
        <fullName evidence="1">Uncharacterized protein</fullName>
    </submittedName>
</protein>
<organism evidence="1 2">
    <name type="scientific">Candidatus Komeilibacteria bacterium CG_4_9_14_0_8_um_filter_36_9</name>
    <dbReference type="NCBI Taxonomy" id="1974473"/>
    <lineage>
        <taxon>Bacteria</taxon>
        <taxon>Candidatus Komeiliibacteriota</taxon>
    </lineage>
</organism>
<dbReference type="EMBL" id="PFSY01000229">
    <property type="protein sequence ID" value="PJC00933.1"/>
    <property type="molecule type" value="Genomic_DNA"/>
</dbReference>
<gene>
    <name evidence="1" type="ORF">CO073_04960</name>
</gene>
<dbReference type="Proteomes" id="UP000230136">
    <property type="component" value="Unassembled WGS sequence"/>
</dbReference>
<name>A0A2M8DPZ8_9BACT</name>